<proteinExistence type="predicted"/>
<feature type="compositionally biased region" description="Low complexity" evidence="4">
    <location>
        <begin position="548"/>
        <end position="565"/>
    </location>
</feature>
<evidence type="ECO:0000256" key="1">
    <source>
        <dbReference type="ARBA" id="ARBA00022603"/>
    </source>
</evidence>
<dbReference type="GO" id="GO:0008171">
    <property type="term" value="F:O-methyltransferase activity"/>
    <property type="evidence" value="ECO:0007669"/>
    <property type="project" value="InterPro"/>
</dbReference>
<dbReference type="OrthoDB" id="2410195at2759"/>
<dbReference type="PROSITE" id="PS51683">
    <property type="entry name" value="SAM_OMT_II"/>
    <property type="match status" value="1"/>
</dbReference>
<evidence type="ECO:0000256" key="3">
    <source>
        <dbReference type="ARBA" id="ARBA00022691"/>
    </source>
</evidence>
<evidence type="ECO:0000259" key="5">
    <source>
        <dbReference type="Pfam" id="PF00891"/>
    </source>
</evidence>
<reference evidence="6 7" key="1">
    <citation type="submission" date="2014-06" db="EMBL/GenBank/DDBJ databases">
        <title>Evolutionary Origins and Diversification of the Mycorrhizal Mutualists.</title>
        <authorList>
            <consortium name="DOE Joint Genome Institute"/>
            <consortium name="Mycorrhizal Genomics Consortium"/>
            <person name="Kohler A."/>
            <person name="Kuo A."/>
            <person name="Nagy L.G."/>
            <person name="Floudas D."/>
            <person name="Copeland A."/>
            <person name="Barry K.W."/>
            <person name="Cichocki N."/>
            <person name="Veneault-Fourrey C."/>
            <person name="LaButti K."/>
            <person name="Lindquist E.A."/>
            <person name="Lipzen A."/>
            <person name="Lundell T."/>
            <person name="Morin E."/>
            <person name="Murat C."/>
            <person name="Riley R."/>
            <person name="Ohm R."/>
            <person name="Sun H."/>
            <person name="Tunlid A."/>
            <person name="Henrissat B."/>
            <person name="Grigoriev I.V."/>
            <person name="Hibbett D.S."/>
            <person name="Martin F."/>
        </authorList>
    </citation>
    <scope>NUCLEOTIDE SEQUENCE [LARGE SCALE GENOMIC DNA]</scope>
    <source>
        <strain evidence="6 7">FD-325 SS-3</strain>
    </source>
</reference>
<feature type="region of interest" description="Disordered" evidence="4">
    <location>
        <begin position="504"/>
        <end position="611"/>
    </location>
</feature>
<accession>A0A0C9T747</accession>
<sequence length="611" mass="65600">MKPRTPRLDFPSPDAPYDKASAAEPLTMHPEVVSAINHIVAACGQMATIVQAPFLTLCDASMGYHLPSCMRFLEATHTVEILRDAGAAGMHIKQIAQINGTDADKLGHILRLLATHHILREVSPNVFANTRISSFMDTGKTVANILGRYKKYEDTNGIAAFVGLCSDELFKSSAYLTEAYALTPHTKYSHAPTHAPFNFAFATDKQFFAGLAAVPNPNALRLERFGKAMVGSSAWETPGAILNGFDWAGLAPGDIVVDVGGGIGSASMVLAEAFEHLNFVVQDRAVVVEMGRKAWETRCPELLTTGRAKFQCTCLKPVTNASVFLLRVILHDWPDAFAQRILLQLREVASDSTRLIIADHVLPLACADDFQVLEQGVQGAERQLARPPLLANLGKASANAFWMDMTMQVTFNGQERTLREIVALCLSAGWKVTKVTRAPGSLFGHIVAHPVAVPPARRRARAGSGAIRTASGIPIPLGAEDQAMVERSMTPTFGSCVALPRAGTARAGRRHLSQRSDPKVPPLPMKGRMDFSPAVRRAPKGPPEVRAPVGSSRMRSGSGVGSPSPAMRTGMGSPAMRRMRSMSTVGGAKTRIDGERGSGIPRASPAPRLLS</sequence>
<dbReference type="InterPro" id="IPR036390">
    <property type="entry name" value="WH_DNA-bd_sf"/>
</dbReference>
<dbReference type="Pfam" id="PF00891">
    <property type="entry name" value="Methyltransf_2"/>
    <property type="match status" value="1"/>
</dbReference>
<dbReference type="InterPro" id="IPR029063">
    <property type="entry name" value="SAM-dependent_MTases_sf"/>
</dbReference>
<dbReference type="InterPro" id="IPR036388">
    <property type="entry name" value="WH-like_DNA-bd_sf"/>
</dbReference>
<dbReference type="HOGENOM" id="CLU_005533_0_3_1"/>
<dbReference type="PANTHER" id="PTHR43712:SF2">
    <property type="entry name" value="O-METHYLTRANSFERASE CICE"/>
    <property type="match status" value="1"/>
</dbReference>
<dbReference type="EMBL" id="KN832573">
    <property type="protein sequence ID" value="KII83968.1"/>
    <property type="molecule type" value="Genomic_DNA"/>
</dbReference>
<keyword evidence="1" id="KW-0489">Methyltransferase</keyword>
<dbReference type="PANTHER" id="PTHR43712">
    <property type="entry name" value="PUTATIVE (AFU_ORTHOLOGUE AFUA_4G14580)-RELATED"/>
    <property type="match status" value="1"/>
</dbReference>
<dbReference type="Proteomes" id="UP000053263">
    <property type="component" value="Unassembled WGS sequence"/>
</dbReference>
<dbReference type="AlphaFoldDB" id="A0A0C9T747"/>
<keyword evidence="3" id="KW-0949">S-adenosyl-L-methionine</keyword>
<keyword evidence="2" id="KW-0808">Transferase</keyword>
<keyword evidence="7" id="KW-1185">Reference proteome</keyword>
<protein>
    <recommendedName>
        <fullName evidence="5">O-methyltransferase C-terminal domain-containing protein</fullName>
    </recommendedName>
</protein>
<dbReference type="InterPro" id="IPR016461">
    <property type="entry name" value="COMT-like"/>
</dbReference>
<organism evidence="6 7">
    <name type="scientific">Plicaturopsis crispa FD-325 SS-3</name>
    <dbReference type="NCBI Taxonomy" id="944288"/>
    <lineage>
        <taxon>Eukaryota</taxon>
        <taxon>Fungi</taxon>
        <taxon>Dikarya</taxon>
        <taxon>Basidiomycota</taxon>
        <taxon>Agaricomycotina</taxon>
        <taxon>Agaricomycetes</taxon>
        <taxon>Agaricomycetidae</taxon>
        <taxon>Amylocorticiales</taxon>
        <taxon>Amylocorticiaceae</taxon>
        <taxon>Plicatura</taxon>
        <taxon>Plicaturopsis crispa</taxon>
    </lineage>
</organism>
<dbReference type="GO" id="GO:0032259">
    <property type="term" value="P:methylation"/>
    <property type="evidence" value="ECO:0007669"/>
    <property type="project" value="UniProtKB-KW"/>
</dbReference>
<dbReference type="SUPFAM" id="SSF53335">
    <property type="entry name" value="S-adenosyl-L-methionine-dependent methyltransferases"/>
    <property type="match status" value="1"/>
</dbReference>
<evidence type="ECO:0000313" key="7">
    <source>
        <dbReference type="Proteomes" id="UP000053263"/>
    </source>
</evidence>
<feature type="domain" description="O-methyltransferase C-terminal" evidence="5">
    <location>
        <begin position="241"/>
        <end position="367"/>
    </location>
</feature>
<dbReference type="Gene3D" id="1.10.10.10">
    <property type="entry name" value="Winged helix-like DNA-binding domain superfamily/Winged helix DNA-binding domain"/>
    <property type="match status" value="1"/>
</dbReference>
<gene>
    <name evidence="6" type="ORF">PLICRDRAFT_118741</name>
</gene>
<evidence type="ECO:0000313" key="6">
    <source>
        <dbReference type="EMBL" id="KII83968.1"/>
    </source>
</evidence>
<evidence type="ECO:0000256" key="4">
    <source>
        <dbReference type="SAM" id="MobiDB-lite"/>
    </source>
</evidence>
<dbReference type="SUPFAM" id="SSF46785">
    <property type="entry name" value="Winged helix' DNA-binding domain"/>
    <property type="match status" value="1"/>
</dbReference>
<dbReference type="InterPro" id="IPR001077">
    <property type="entry name" value="COMT_C"/>
</dbReference>
<dbReference type="Gene3D" id="3.40.50.150">
    <property type="entry name" value="Vaccinia Virus protein VP39"/>
    <property type="match status" value="1"/>
</dbReference>
<name>A0A0C9T747_PLICR</name>
<evidence type="ECO:0000256" key="2">
    <source>
        <dbReference type="ARBA" id="ARBA00022679"/>
    </source>
</evidence>